<dbReference type="InterPro" id="IPR015353">
    <property type="entry name" value="Rubisco_LSMT_subst-bd"/>
</dbReference>
<dbReference type="SUPFAM" id="SSF82199">
    <property type="entry name" value="SET domain"/>
    <property type="match status" value="1"/>
</dbReference>
<dbReference type="InterPro" id="IPR046341">
    <property type="entry name" value="SET_dom_sf"/>
</dbReference>
<organism evidence="5">
    <name type="scientific">Rhizophora mucronata</name>
    <name type="common">Asiatic mangrove</name>
    <dbReference type="NCBI Taxonomy" id="61149"/>
    <lineage>
        <taxon>Eukaryota</taxon>
        <taxon>Viridiplantae</taxon>
        <taxon>Streptophyta</taxon>
        <taxon>Embryophyta</taxon>
        <taxon>Tracheophyta</taxon>
        <taxon>Spermatophyta</taxon>
        <taxon>Magnoliopsida</taxon>
        <taxon>eudicotyledons</taxon>
        <taxon>Gunneridae</taxon>
        <taxon>Pentapetalae</taxon>
        <taxon>rosids</taxon>
        <taxon>fabids</taxon>
        <taxon>Malpighiales</taxon>
        <taxon>Rhizophoraceae</taxon>
        <taxon>Rhizophora</taxon>
    </lineage>
</organism>
<evidence type="ECO:0000256" key="1">
    <source>
        <dbReference type="ARBA" id="ARBA00022603"/>
    </source>
</evidence>
<sequence>MVLRVPKSALLTTDALLLKDDSALSYAVNNHANSHLPLSPTQILTACLLYEMGKGKSSLWHPYFLQLPRAYHLLSSFTRFETEALQVDDAIWAAEKATSKAKLEWEEAKPLIQELELKPQLCTFKAWLWASATISSRTMHIEWDEAGCLCPVGDLFNYAAPGEETNGFENAGSIYGSSLQNSDTHLESLTDGGYNEAIAAYCFYARRNYRKGEQVLLSYGTYTNLELLEQYGFLLNENPNDKVFIPLEPRIYSCSSWPKESMYIQEYGKPSYALLSGMRLWATPPHQRRSLGRLAYSGSQLSMENELSVMEWISEHCCRILNNLPTTIEEDNLLLSTIDQAKSLLEPVEMTKLLCSFGREARAFLEENDLQKDKNGVNSVLSSKIRRPMDRWRLAVQWRIKYKGTLIDCISNCNEIINSLSSQNDLTKRTEQYVQST</sequence>
<dbReference type="Gene3D" id="3.90.1420.10">
    <property type="entry name" value="Rubisco LSMT, substrate-binding domain"/>
    <property type="match status" value="1"/>
</dbReference>
<accession>A0A2P2JJY2</accession>
<protein>
    <submittedName>
        <fullName evidence="5">Protein SET DOMAIN GROUP 40</fullName>
    </submittedName>
</protein>
<feature type="domain" description="Rubisco LSMT substrate-binding" evidence="4">
    <location>
        <begin position="269"/>
        <end position="341"/>
    </location>
</feature>
<dbReference type="PANTHER" id="PTHR13271:SF91">
    <property type="entry name" value="PROTEIN SET DOMAIN GROUP 40"/>
    <property type="match status" value="1"/>
</dbReference>
<reference evidence="5" key="1">
    <citation type="submission" date="2018-02" db="EMBL/GenBank/DDBJ databases">
        <title>Rhizophora mucronata_Transcriptome.</title>
        <authorList>
            <person name="Meera S.P."/>
            <person name="Sreeshan A."/>
            <person name="Augustine A."/>
        </authorList>
    </citation>
    <scope>NUCLEOTIDE SEQUENCE</scope>
    <source>
        <tissue evidence="5">Leaf</tissue>
    </source>
</reference>
<dbReference type="Pfam" id="PF09273">
    <property type="entry name" value="Rubis-subs-bind"/>
    <property type="match status" value="1"/>
</dbReference>
<dbReference type="AlphaFoldDB" id="A0A2P2JJY2"/>
<dbReference type="InterPro" id="IPR036464">
    <property type="entry name" value="Rubisco_LSMT_subst-bd_sf"/>
</dbReference>
<dbReference type="CDD" id="cd10527">
    <property type="entry name" value="SET_LSMT"/>
    <property type="match status" value="1"/>
</dbReference>
<evidence type="ECO:0000313" key="5">
    <source>
        <dbReference type="EMBL" id="MBW93792.1"/>
    </source>
</evidence>
<evidence type="ECO:0000256" key="3">
    <source>
        <dbReference type="ARBA" id="ARBA00022691"/>
    </source>
</evidence>
<dbReference type="GO" id="GO:0016279">
    <property type="term" value="F:protein-lysine N-methyltransferase activity"/>
    <property type="evidence" value="ECO:0007669"/>
    <property type="project" value="TreeGrafter"/>
</dbReference>
<keyword evidence="1" id="KW-0489">Methyltransferase</keyword>
<dbReference type="Gene3D" id="3.90.1410.10">
    <property type="entry name" value="set domain protein methyltransferase, domain 1"/>
    <property type="match status" value="1"/>
</dbReference>
<dbReference type="InterPro" id="IPR050600">
    <property type="entry name" value="SETD3_SETD6_MTase"/>
</dbReference>
<dbReference type="GO" id="GO:0032259">
    <property type="term" value="P:methylation"/>
    <property type="evidence" value="ECO:0007669"/>
    <property type="project" value="UniProtKB-KW"/>
</dbReference>
<dbReference type="SUPFAM" id="SSF81822">
    <property type="entry name" value="RuBisCo LSMT C-terminal, substrate-binding domain"/>
    <property type="match status" value="1"/>
</dbReference>
<dbReference type="EMBL" id="GGEC01013309">
    <property type="protein sequence ID" value="MBW93792.1"/>
    <property type="molecule type" value="Transcribed_RNA"/>
</dbReference>
<dbReference type="PANTHER" id="PTHR13271">
    <property type="entry name" value="UNCHARACTERIZED PUTATIVE METHYLTRANSFERASE"/>
    <property type="match status" value="1"/>
</dbReference>
<evidence type="ECO:0000256" key="2">
    <source>
        <dbReference type="ARBA" id="ARBA00022679"/>
    </source>
</evidence>
<keyword evidence="3" id="KW-0949">S-adenosyl-L-methionine</keyword>
<keyword evidence="2" id="KW-0808">Transferase</keyword>
<proteinExistence type="predicted"/>
<evidence type="ECO:0000259" key="4">
    <source>
        <dbReference type="Pfam" id="PF09273"/>
    </source>
</evidence>
<name>A0A2P2JJY2_RHIMU</name>